<protein>
    <submittedName>
        <fullName evidence="1">Uncharacterized protein</fullName>
    </submittedName>
</protein>
<dbReference type="EMBL" id="BKCJ010007468">
    <property type="protein sequence ID" value="GEU77412.1"/>
    <property type="molecule type" value="Genomic_DNA"/>
</dbReference>
<proteinExistence type="predicted"/>
<dbReference type="AlphaFoldDB" id="A0A6L2MXA2"/>
<reference evidence="1" key="1">
    <citation type="journal article" date="2019" name="Sci. Rep.">
        <title>Draft genome of Tanacetum cinerariifolium, the natural source of mosquito coil.</title>
        <authorList>
            <person name="Yamashiro T."/>
            <person name="Shiraishi A."/>
            <person name="Satake H."/>
            <person name="Nakayama K."/>
        </authorList>
    </citation>
    <scope>NUCLEOTIDE SEQUENCE</scope>
</reference>
<gene>
    <name evidence="1" type="ORF">Tci_049390</name>
</gene>
<sequence>PIRVRSCRPIELEGLSSWDLDKTTWGGRVEAIGTVPMCYRCTGKVNGGGLVLAGKTDKSSWIGVSGVSFLVLQIGTVCIRHYEVELLLVAFDTELKVFHMPLDYDASCEHSKRDVKSKAFFDRQILIASRLPVDSKSVELLTFAPPMRYSPESMLVVAYWFLNPHCARHKVFNPLDVPIVCCLCLGDRNSLADVCRDLELYVDLPVVMVSFSFRALVDSDSFPSLRLLDPRFDPAEGSSSLSASSSRHLFYKLASNVLSQRSNPNNEPKFGRSCRSVLEAVVRGVGACGTVDMVAMVEGVRVGADNGRGATMVGA</sequence>
<comment type="caution">
    <text evidence="1">The sequence shown here is derived from an EMBL/GenBank/DDBJ whole genome shotgun (WGS) entry which is preliminary data.</text>
</comment>
<organism evidence="1">
    <name type="scientific">Tanacetum cinerariifolium</name>
    <name type="common">Dalmatian daisy</name>
    <name type="synonym">Chrysanthemum cinerariifolium</name>
    <dbReference type="NCBI Taxonomy" id="118510"/>
    <lineage>
        <taxon>Eukaryota</taxon>
        <taxon>Viridiplantae</taxon>
        <taxon>Streptophyta</taxon>
        <taxon>Embryophyta</taxon>
        <taxon>Tracheophyta</taxon>
        <taxon>Spermatophyta</taxon>
        <taxon>Magnoliopsida</taxon>
        <taxon>eudicotyledons</taxon>
        <taxon>Gunneridae</taxon>
        <taxon>Pentapetalae</taxon>
        <taxon>asterids</taxon>
        <taxon>campanulids</taxon>
        <taxon>Asterales</taxon>
        <taxon>Asteraceae</taxon>
        <taxon>Asteroideae</taxon>
        <taxon>Anthemideae</taxon>
        <taxon>Anthemidinae</taxon>
        <taxon>Tanacetum</taxon>
    </lineage>
</organism>
<evidence type="ECO:0000313" key="1">
    <source>
        <dbReference type="EMBL" id="GEU77412.1"/>
    </source>
</evidence>
<feature type="non-terminal residue" evidence="1">
    <location>
        <position position="1"/>
    </location>
</feature>
<accession>A0A6L2MXA2</accession>
<name>A0A6L2MXA2_TANCI</name>